<feature type="domain" description="MacB-like periplasmic core" evidence="8">
    <location>
        <begin position="20"/>
        <end position="208"/>
    </location>
</feature>
<comment type="subcellular location">
    <subcellularLocation>
        <location evidence="1">Cell membrane</location>
        <topology evidence="1">Multi-pass membrane protein</topology>
    </subcellularLocation>
</comment>
<dbReference type="InterPro" id="IPR003838">
    <property type="entry name" value="ABC3_permease_C"/>
</dbReference>
<evidence type="ECO:0000313" key="10">
    <source>
        <dbReference type="Proteomes" id="UP001139521"/>
    </source>
</evidence>
<feature type="domain" description="ABC3 transporter permease C-terminal" evidence="7">
    <location>
        <begin position="694"/>
        <end position="803"/>
    </location>
</feature>
<accession>A0A9X1ZSQ9</accession>
<comment type="caution">
    <text evidence="9">The sequence shown here is derived from an EMBL/GenBank/DDBJ whole genome shotgun (WGS) entry which is preliminary data.</text>
</comment>
<dbReference type="GO" id="GO:0005886">
    <property type="term" value="C:plasma membrane"/>
    <property type="evidence" value="ECO:0007669"/>
    <property type="project" value="UniProtKB-SubCell"/>
</dbReference>
<name>A0A9X1ZSQ9_9FLAO</name>
<feature type="transmembrane region" description="Helical" evidence="6">
    <location>
        <begin position="296"/>
        <end position="318"/>
    </location>
</feature>
<feature type="domain" description="ABC3 transporter permease C-terminal" evidence="7">
    <location>
        <begin position="302"/>
        <end position="418"/>
    </location>
</feature>
<evidence type="ECO:0000256" key="2">
    <source>
        <dbReference type="ARBA" id="ARBA00022475"/>
    </source>
</evidence>
<feature type="transmembrane region" description="Helical" evidence="6">
    <location>
        <begin position="343"/>
        <end position="370"/>
    </location>
</feature>
<dbReference type="Pfam" id="PF12704">
    <property type="entry name" value="MacB_PCD"/>
    <property type="match status" value="2"/>
</dbReference>
<dbReference type="Proteomes" id="UP001139521">
    <property type="component" value="Unassembled WGS sequence"/>
</dbReference>
<evidence type="ECO:0000256" key="1">
    <source>
        <dbReference type="ARBA" id="ARBA00004651"/>
    </source>
</evidence>
<feature type="transmembrane region" description="Helical" evidence="6">
    <location>
        <begin position="439"/>
        <end position="458"/>
    </location>
</feature>
<evidence type="ECO:0000256" key="5">
    <source>
        <dbReference type="ARBA" id="ARBA00023136"/>
    </source>
</evidence>
<evidence type="ECO:0000313" key="9">
    <source>
        <dbReference type="EMBL" id="MCL6216983.1"/>
    </source>
</evidence>
<evidence type="ECO:0000256" key="3">
    <source>
        <dbReference type="ARBA" id="ARBA00022692"/>
    </source>
</evidence>
<dbReference type="InterPro" id="IPR050250">
    <property type="entry name" value="Macrolide_Exporter_MacB"/>
</dbReference>
<feature type="transmembrane region" description="Helical" evidence="6">
    <location>
        <begin position="390"/>
        <end position="414"/>
    </location>
</feature>
<dbReference type="EMBL" id="JAKHSK010000002">
    <property type="protein sequence ID" value="MCL6216983.1"/>
    <property type="molecule type" value="Genomic_DNA"/>
</dbReference>
<keyword evidence="4 6" id="KW-1133">Transmembrane helix</keyword>
<evidence type="ECO:0000256" key="4">
    <source>
        <dbReference type="ARBA" id="ARBA00022989"/>
    </source>
</evidence>
<gene>
    <name evidence="9" type="ORF">L1967_01645</name>
</gene>
<sequence length="813" mass="91741">MFKNYIKIAWRNIWNSKIFSAINIISLAIGFSASFVIGLMVYYDFTFDDFHKNANNIYRIKTVFNSPEGTYGNAGVSIPLHQVVKEEIADVEQATTLYTGSFINVKNTENGIIFKEPEYTVFTDPEYFDVFQYNWLAGSPQTSLGGPNKVVLTQARAEKYFPNIPAENLIGKQLVYNDSILVEVSGIVANFTKRTDFIFEEFFSLETAKATDMSDQVFNDNWGSTSNSSQLFVRINKKTPYVLQKKLNDIAAAHESDYNKQMNIQRLFKLQPLKELHFDQELGIFSFTEYTSNKSAIWGLSIIAVFLLLLGCVNFINLNTAQATQRAKEIGIRKTLGSSKKQLVMQFMGETLVLTILSAIISILLSYWLLKVFSDFIPAGLSFSVFKEPLVLVCGVLLILFVTLLSGVYPSIVLTRFKPVRVLKNQVTTAPGKAGLRKFLTVFQFTIAQGFLIATLLVSKQTRFLMQSDMGFRTQAIGYVQAPWSYRGFDKNLVLYNKLKRIPAIDKISMGGMPPASNSTHSSGVNFMNGDREINTEIEFLYGDSAYLNIYEIPLLAGRLPLNDTIKELVINETALNALGFQDSEKALGQILKVEDDYRIVGVMKDFNQRSLRSGINPMALTGDTYRKDWPRFRDIHIMLPSAGSGQLQNTITQIEKAYNEVFPGENFEMHFVDESIKRFYQSESRLSTLLNWAMGLSILICSLGLLGLVLYTINRRTKEIGIRKVLGASLAQLNLLLCKDFLVLVLIAFVIAAPIAGWLLNEWLQDFAYRTELSWWVFALSAIGMLVFSTILISFRTIKTALKNPVNSLRTE</sequence>
<feature type="transmembrane region" description="Helical" evidence="6">
    <location>
        <begin position="21"/>
        <end position="43"/>
    </location>
</feature>
<feature type="transmembrane region" description="Helical" evidence="6">
    <location>
        <begin position="742"/>
        <end position="762"/>
    </location>
</feature>
<proteinExistence type="predicted"/>
<evidence type="ECO:0000259" key="8">
    <source>
        <dbReference type="Pfam" id="PF12704"/>
    </source>
</evidence>
<dbReference type="RefSeq" id="WP_249599973.1">
    <property type="nucleotide sequence ID" value="NZ_JAKHSK010000002.1"/>
</dbReference>
<dbReference type="InterPro" id="IPR025857">
    <property type="entry name" value="MacB_PCD"/>
</dbReference>
<evidence type="ECO:0000256" key="6">
    <source>
        <dbReference type="SAM" id="Phobius"/>
    </source>
</evidence>
<keyword evidence="2" id="KW-1003">Cell membrane</keyword>
<evidence type="ECO:0000259" key="7">
    <source>
        <dbReference type="Pfam" id="PF02687"/>
    </source>
</evidence>
<dbReference type="PANTHER" id="PTHR30572">
    <property type="entry name" value="MEMBRANE COMPONENT OF TRANSPORTER-RELATED"/>
    <property type="match status" value="1"/>
</dbReference>
<dbReference type="Pfam" id="PF02687">
    <property type="entry name" value="FtsX"/>
    <property type="match status" value="2"/>
</dbReference>
<protein>
    <submittedName>
        <fullName evidence="9">ABC transporter permease</fullName>
    </submittedName>
</protein>
<reference evidence="9" key="1">
    <citation type="submission" date="2022-01" db="EMBL/GenBank/DDBJ databases">
        <title>Genome sequencing of Zunongwangia sp. M21534 genome.</title>
        <authorList>
            <person name="Chen Y."/>
            <person name="Dong C."/>
            <person name="Shao Z."/>
        </authorList>
    </citation>
    <scope>NUCLEOTIDE SEQUENCE</scope>
    <source>
        <strain evidence="9">MCCC M21534</strain>
    </source>
</reference>
<dbReference type="GO" id="GO:0022857">
    <property type="term" value="F:transmembrane transporter activity"/>
    <property type="evidence" value="ECO:0007669"/>
    <property type="project" value="TreeGrafter"/>
</dbReference>
<organism evidence="9 10">
    <name type="scientific">Zunongwangia pacifica</name>
    <dbReference type="NCBI Taxonomy" id="2911062"/>
    <lineage>
        <taxon>Bacteria</taxon>
        <taxon>Pseudomonadati</taxon>
        <taxon>Bacteroidota</taxon>
        <taxon>Flavobacteriia</taxon>
        <taxon>Flavobacteriales</taxon>
        <taxon>Flavobacteriaceae</taxon>
        <taxon>Zunongwangia</taxon>
    </lineage>
</organism>
<feature type="transmembrane region" description="Helical" evidence="6">
    <location>
        <begin position="774"/>
        <end position="796"/>
    </location>
</feature>
<dbReference type="PANTHER" id="PTHR30572:SF18">
    <property type="entry name" value="ABC-TYPE MACROLIDE FAMILY EXPORT SYSTEM PERMEASE COMPONENT 2"/>
    <property type="match status" value="1"/>
</dbReference>
<dbReference type="AlphaFoldDB" id="A0A9X1ZSQ9"/>
<feature type="domain" description="MacB-like periplasmic core" evidence="8">
    <location>
        <begin position="439"/>
        <end position="612"/>
    </location>
</feature>
<keyword evidence="5 6" id="KW-0472">Membrane</keyword>
<keyword evidence="3 6" id="KW-0812">Transmembrane</keyword>
<feature type="transmembrane region" description="Helical" evidence="6">
    <location>
        <begin position="690"/>
        <end position="714"/>
    </location>
</feature>
<keyword evidence="10" id="KW-1185">Reference proteome</keyword>